<comment type="caution">
    <text evidence="1">The sequence shown here is derived from an EMBL/GenBank/DDBJ whole genome shotgun (WGS) entry which is preliminary data.</text>
</comment>
<organism evidence="1 2">
    <name type="scientific">Pycnococcus provasolii</name>
    <dbReference type="NCBI Taxonomy" id="41880"/>
    <lineage>
        <taxon>Eukaryota</taxon>
        <taxon>Viridiplantae</taxon>
        <taxon>Chlorophyta</taxon>
        <taxon>Pseudoscourfieldiophyceae</taxon>
        <taxon>Pseudoscourfieldiales</taxon>
        <taxon>Pycnococcaceae</taxon>
        <taxon>Pycnococcus</taxon>
    </lineage>
</organism>
<dbReference type="AlphaFoldDB" id="A0A830HRN6"/>
<reference evidence="1" key="1">
    <citation type="submission" date="2020-10" db="EMBL/GenBank/DDBJ databases">
        <title>Unveiling of a novel bifunctional photoreceptor, Dualchrome1, isolated from a cosmopolitan green alga.</title>
        <authorList>
            <person name="Suzuki S."/>
            <person name="Kawachi M."/>
        </authorList>
    </citation>
    <scope>NUCLEOTIDE SEQUENCE</scope>
    <source>
        <strain evidence="1">NIES 2893</strain>
    </source>
</reference>
<evidence type="ECO:0000313" key="2">
    <source>
        <dbReference type="Proteomes" id="UP000660262"/>
    </source>
</evidence>
<dbReference type="EMBL" id="BNJQ01000024">
    <property type="protein sequence ID" value="GHP09353.1"/>
    <property type="molecule type" value="Genomic_DNA"/>
</dbReference>
<proteinExistence type="predicted"/>
<sequence>MCGGLASRMHEPKGHYYERMEVERSYVEELMKCRAGDDDKFWAYVIVTSAIAHRAPILPVPHYLDALMILDNDCTTLDLMHGSIIGDVTTGMGLYGLLNTKFGDSPQA</sequence>
<gene>
    <name evidence="1" type="ORF">PPROV_000808900</name>
</gene>
<evidence type="ECO:0000313" key="1">
    <source>
        <dbReference type="EMBL" id="GHP09353.1"/>
    </source>
</evidence>
<dbReference type="Proteomes" id="UP000660262">
    <property type="component" value="Unassembled WGS sequence"/>
</dbReference>
<name>A0A830HRN6_9CHLO</name>
<protein>
    <submittedName>
        <fullName evidence="1">Uncharacterized protein</fullName>
    </submittedName>
</protein>
<accession>A0A830HRN6</accession>
<keyword evidence="2" id="KW-1185">Reference proteome</keyword>